<keyword evidence="2" id="KW-1185">Reference proteome</keyword>
<protein>
    <submittedName>
        <fullName evidence="1">DNA repair protein RecN</fullName>
    </submittedName>
</protein>
<accession>A0AC61DIL6</accession>
<comment type="caution">
    <text evidence="1">The sequence shown here is derived from an EMBL/GenBank/DDBJ whole genome shotgun (WGS) entry which is preliminary data.</text>
</comment>
<organism evidence="1 2">
    <name type="scientific">Sporanaerobium hydrogeniformans</name>
    <dbReference type="NCBI Taxonomy" id="3072179"/>
    <lineage>
        <taxon>Bacteria</taxon>
        <taxon>Bacillati</taxon>
        <taxon>Bacillota</taxon>
        <taxon>Clostridia</taxon>
        <taxon>Lachnospirales</taxon>
        <taxon>Lachnospiraceae</taxon>
        <taxon>Sporanaerobium</taxon>
    </lineage>
</organism>
<name>A0AC61DIL6_9FIRM</name>
<evidence type="ECO:0000313" key="2">
    <source>
        <dbReference type="Proteomes" id="UP000224460"/>
    </source>
</evidence>
<gene>
    <name evidence="1" type="primary">recN</name>
    <name evidence="1" type="ORF">CS063_02525</name>
</gene>
<sequence>MLKSIKANNIALIEKVHLELDKHLNIFSGETGAGKSMLIDSIQFAIGNRTSRQIIRKGQDCGTVEILFKDEGGWGLEYLETNGIPYEDKEICIARALYQSGRTTYKINGMMATRQMVKELSALLIDVHGQHEPQSLLDVTKHIQMLDCFGGEAFKKQKATYKKLYERLQGVRAQLSKIGDNDRRRLQLKDMLSFQINEIASCQLKPEEEEELKAHYQILSHAEKIMRQCQKAYTYLDGESEMSASLLLGKALQALQDISHISPETGSLYEQLSALEAELQEATYAIRRFVDQVDYSPEALEEAQSRLDSIYRLKQKYGNTIEDILDYKAQCEKELEELVDGENSREKLQKEEKELQAELDVLATALSKGRQVIASSIEKEIDTHLHDLQMPYAKFEVAINELDTFNNMGKNDVEFLIRTNLGEDMHPLSKIASGGEISRVMLAIKTVLVLGDVIDTVIFDEIDTGISGVAAQKVGEKLALIARGRQVLCITHLPQIAAMADSHFLIEKRVDEKMTTTVLRVLEEQGIQEELCRMMGGFVTENTLQGAKEIRHMAENYKKSLCG</sequence>
<dbReference type="EMBL" id="PEDL01000001">
    <property type="protein sequence ID" value="PHV72371.1"/>
    <property type="molecule type" value="Genomic_DNA"/>
</dbReference>
<dbReference type="Proteomes" id="UP000224460">
    <property type="component" value="Unassembled WGS sequence"/>
</dbReference>
<reference evidence="1" key="1">
    <citation type="submission" date="2017-10" db="EMBL/GenBank/DDBJ databases">
        <title>Genome sequence of cellulolytic Lachnospiraceae bacterium XHS1971 isolated from hotspring sediment.</title>
        <authorList>
            <person name="Vasudevan G."/>
            <person name="Joshi A.J."/>
            <person name="Hivarkar S."/>
            <person name="Lanjekar V.B."/>
            <person name="Dhakephalkar P.K."/>
            <person name="Dagar S."/>
        </authorList>
    </citation>
    <scope>NUCLEOTIDE SEQUENCE</scope>
    <source>
        <strain evidence="1">XHS1971</strain>
    </source>
</reference>
<evidence type="ECO:0000313" key="1">
    <source>
        <dbReference type="EMBL" id="PHV72371.1"/>
    </source>
</evidence>
<proteinExistence type="predicted"/>